<feature type="transmembrane region" description="Helical" evidence="2">
    <location>
        <begin position="101"/>
        <end position="120"/>
    </location>
</feature>
<keyword evidence="2" id="KW-0812">Transmembrane</keyword>
<keyword evidence="2" id="KW-1133">Transmembrane helix</keyword>
<sequence length="290" mass="31435">MQETVKTKPPMIGSGELMKKSTNIIEPVLNPEMKVVPNDGEVLRGPVASVSTNKTEGSYRISNVKGEHGGRYYCLSTNQAKDNKQSNIILVAVKMAGWKKGLIAVFCILILLPLLLVIACKARLIQCRKRSTGRLSVKSASTKVERLSLTLAEVNEAANVTPGMMGKSVWSEQMSGSESDDQTSTVTQENPEPQYTQVKIKDADPRRAPVKQATDTVYSEVQNSQQGVPEITDGATVEYAQLNHDNDPSSDNCNHGNPSANANDIMDVNTRVSNGPAEQEEGQCEATPDC</sequence>
<feature type="region of interest" description="Disordered" evidence="1">
    <location>
        <begin position="169"/>
        <end position="197"/>
    </location>
</feature>
<evidence type="ECO:0000256" key="1">
    <source>
        <dbReference type="SAM" id="MobiDB-lite"/>
    </source>
</evidence>
<dbReference type="CDD" id="cd00096">
    <property type="entry name" value="Ig"/>
    <property type="match status" value="1"/>
</dbReference>
<gene>
    <name evidence="3" type="ORF">OJAV_G00076580</name>
</gene>
<proteinExistence type="predicted"/>
<evidence type="ECO:0000313" key="4">
    <source>
        <dbReference type="Proteomes" id="UP000283210"/>
    </source>
</evidence>
<dbReference type="AlphaFoldDB" id="A0A3S2PTD3"/>
<accession>A0A3S2PTD3</accession>
<protein>
    <submittedName>
        <fullName evidence="3">Uncharacterized protein</fullName>
    </submittedName>
</protein>
<keyword evidence="2" id="KW-0472">Membrane</keyword>
<name>A0A3S2PTD3_ORYJA</name>
<dbReference type="OrthoDB" id="9950534at2759"/>
<organism evidence="3 4">
    <name type="scientific">Oryzias javanicus</name>
    <name type="common">Javanese ricefish</name>
    <name type="synonym">Aplocheilus javanicus</name>
    <dbReference type="NCBI Taxonomy" id="123683"/>
    <lineage>
        <taxon>Eukaryota</taxon>
        <taxon>Metazoa</taxon>
        <taxon>Chordata</taxon>
        <taxon>Craniata</taxon>
        <taxon>Vertebrata</taxon>
        <taxon>Euteleostomi</taxon>
        <taxon>Actinopterygii</taxon>
        <taxon>Neopterygii</taxon>
        <taxon>Teleostei</taxon>
        <taxon>Neoteleostei</taxon>
        <taxon>Acanthomorphata</taxon>
        <taxon>Ovalentaria</taxon>
        <taxon>Atherinomorphae</taxon>
        <taxon>Beloniformes</taxon>
        <taxon>Adrianichthyidae</taxon>
        <taxon>Oryziinae</taxon>
        <taxon>Oryzias</taxon>
    </lineage>
</organism>
<reference evidence="3 4" key="1">
    <citation type="submission" date="2018-11" db="EMBL/GenBank/DDBJ databases">
        <authorList>
            <person name="Lopez-Roques C."/>
            <person name="Donnadieu C."/>
            <person name="Bouchez O."/>
            <person name="Klopp C."/>
            <person name="Cabau C."/>
            <person name="Zahm M."/>
        </authorList>
    </citation>
    <scope>NUCLEOTIDE SEQUENCE [LARGE SCALE GENOMIC DNA]</scope>
    <source>
        <strain evidence="3">RS831</strain>
        <tissue evidence="3">Whole body</tissue>
    </source>
</reference>
<reference evidence="3 4" key="2">
    <citation type="submission" date="2019-01" db="EMBL/GenBank/DDBJ databases">
        <title>A chromosome length genome reference of the Java medaka (oryzias javanicus).</title>
        <authorList>
            <person name="Herpin A."/>
            <person name="Takehana Y."/>
            <person name="Naruse K."/>
            <person name="Ansai S."/>
            <person name="Kawaguchi M."/>
        </authorList>
    </citation>
    <scope>NUCLEOTIDE SEQUENCE [LARGE SCALE GENOMIC DNA]</scope>
    <source>
        <strain evidence="3">RS831</strain>
        <tissue evidence="3">Whole body</tissue>
    </source>
</reference>
<dbReference type="InterPro" id="IPR013783">
    <property type="entry name" value="Ig-like_fold"/>
</dbReference>
<keyword evidence="4" id="KW-1185">Reference proteome</keyword>
<dbReference type="Proteomes" id="UP000283210">
    <property type="component" value="Chromosome 8"/>
</dbReference>
<feature type="region of interest" description="Disordered" evidence="1">
    <location>
        <begin position="245"/>
        <end position="265"/>
    </location>
</feature>
<dbReference type="Gene3D" id="2.60.40.10">
    <property type="entry name" value="Immunoglobulins"/>
    <property type="match status" value="1"/>
</dbReference>
<dbReference type="EMBL" id="CM012444">
    <property type="protein sequence ID" value="RVE69309.1"/>
    <property type="molecule type" value="Genomic_DNA"/>
</dbReference>
<evidence type="ECO:0000313" key="3">
    <source>
        <dbReference type="EMBL" id="RVE69309.1"/>
    </source>
</evidence>
<evidence type="ECO:0000256" key="2">
    <source>
        <dbReference type="SAM" id="Phobius"/>
    </source>
</evidence>
<feature type="compositionally biased region" description="Polar residues" evidence="1">
    <location>
        <begin position="170"/>
        <end position="197"/>
    </location>
</feature>
<feature type="compositionally biased region" description="Polar residues" evidence="1">
    <location>
        <begin position="249"/>
        <end position="262"/>
    </location>
</feature>